<dbReference type="Pfam" id="PF00582">
    <property type="entry name" value="Usp"/>
    <property type="match status" value="1"/>
</dbReference>
<protein>
    <recommendedName>
        <fullName evidence="8">UspA domain-containing protein</fullName>
    </recommendedName>
</protein>
<dbReference type="SUPFAM" id="SSF52402">
    <property type="entry name" value="Adenine nucleotide alpha hydrolases-like"/>
    <property type="match status" value="1"/>
</dbReference>
<reference evidence="9" key="1">
    <citation type="submission" date="2020-02" db="EMBL/GenBank/DDBJ databases">
        <authorList>
            <person name="Meier V. D."/>
        </authorList>
    </citation>
    <scope>NUCLEOTIDE SEQUENCE</scope>
    <source>
        <strain evidence="9">AVDCRST_MAG45</strain>
    </source>
</reference>
<feature type="transmembrane region" description="Helical" evidence="7">
    <location>
        <begin position="41"/>
        <end position="66"/>
    </location>
</feature>
<dbReference type="InterPro" id="IPR050367">
    <property type="entry name" value="APC_superfamily"/>
</dbReference>
<keyword evidence="3 7" id="KW-0812">Transmembrane</keyword>
<dbReference type="InterPro" id="IPR006016">
    <property type="entry name" value="UspA"/>
</dbReference>
<feature type="transmembrane region" description="Helical" evidence="7">
    <location>
        <begin position="188"/>
        <end position="211"/>
    </location>
</feature>
<feature type="transmembrane region" description="Helical" evidence="7">
    <location>
        <begin position="461"/>
        <end position="477"/>
    </location>
</feature>
<name>A0A6J4RY38_9ACTN</name>
<keyword evidence="4 7" id="KW-1133">Transmembrane helix</keyword>
<feature type="domain" description="UspA" evidence="8">
    <location>
        <begin position="504"/>
        <end position="656"/>
    </location>
</feature>
<dbReference type="Gene3D" id="3.40.50.620">
    <property type="entry name" value="HUPs"/>
    <property type="match status" value="1"/>
</dbReference>
<feature type="compositionally biased region" description="Low complexity" evidence="6">
    <location>
        <begin position="16"/>
        <end position="32"/>
    </location>
</feature>
<dbReference type="GO" id="GO:0005886">
    <property type="term" value="C:plasma membrane"/>
    <property type="evidence" value="ECO:0007669"/>
    <property type="project" value="UniProtKB-SubCell"/>
</dbReference>
<dbReference type="EMBL" id="CADCVU010000036">
    <property type="protein sequence ID" value="CAA9485068.1"/>
    <property type="molecule type" value="Genomic_DNA"/>
</dbReference>
<dbReference type="Gene3D" id="1.20.1740.10">
    <property type="entry name" value="Amino acid/polyamine transporter I"/>
    <property type="match status" value="1"/>
</dbReference>
<evidence type="ECO:0000256" key="1">
    <source>
        <dbReference type="ARBA" id="ARBA00004651"/>
    </source>
</evidence>
<proteinExistence type="predicted"/>
<evidence type="ECO:0000256" key="7">
    <source>
        <dbReference type="SAM" id="Phobius"/>
    </source>
</evidence>
<feature type="transmembrane region" description="Helical" evidence="7">
    <location>
        <begin position="119"/>
        <end position="143"/>
    </location>
</feature>
<feature type="transmembrane region" description="Helical" evidence="7">
    <location>
        <begin position="387"/>
        <end position="410"/>
    </location>
</feature>
<dbReference type="InterPro" id="IPR014729">
    <property type="entry name" value="Rossmann-like_a/b/a_fold"/>
</dbReference>
<accession>A0A6J4RY38</accession>
<feature type="transmembrane region" description="Helical" evidence="7">
    <location>
        <begin position="78"/>
        <end position="98"/>
    </location>
</feature>
<comment type="subcellular location">
    <subcellularLocation>
        <location evidence="1">Cell membrane</location>
        <topology evidence="1">Multi-pass membrane protein</topology>
    </subcellularLocation>
</comment>
<feature type="transmembrane region" description="Helical" evidence="7">
    <location>
        <begin position="158"/>
        <end position="176"/>
    </location>
</feature>
<dbReference type="GO" id="GO:0022857">
    <property type="term" value="F:transmembrane transporter activity"/>
    <property type="evidence" value="ECO:0007669"/>
    <property type="project" value="InterPro"/>
</dbReference>
<evidence type="ECO:0000256" key="3">
    <source>
        <dbReference type="ARBA" id="ARBA00022692"/>
    </source>
</evidence>
<sequence>MAEPGDASGASREDGAAASAGSPARAGSPSPSRRVRSEARLVRSLGVPALFTIAGAAIASSLYFSLGLVARDALELTPLAYLAAGGFFAVTVMTYVEGSSLHPERGGAATFARYAFDEFWSFVAGWAILLDYLIVIAIGALAISHHLAAFWPELGRPGTEVAGAAVALVIVVRANVRGLSPGRLRRILWLQLLNGVVLLAVIVVGAVVAAGSTAPTEPASLPIWTDFVFAAIVATVAMTGIEAASGLAGEIRPRARELRRVVAMVAATALVLFLGVSIVALAVTGDGAALGGRYLEAPVLGIVASFEPPALAQGFGYAVGAVAAIVLFVAINTGMLGLSRLVYSLATNRQIPLAVGRLHERHGTPSVAIAGAGAIALVLVGTADLEFLVRLFAFGAMLAFAIAHVSVIRLRFTEPEARRAYRVPLSVGFRGAQVPLPAVLGAVTAIAAWIGVLALSERARIAGLVWMAAGVVLYVVYRRRQGGSLRARETVEPEALQEARPIAYGSILVPVSGGALDDDIVGTAGRLAGEEGEPGEAGPMIEALYVFEIPMALPLDAEVSEERLMAARQALARAKEVGEEYHGVEVATATTRARSAGTAIVEEARRRGVEAIVVAAEEPTRIRGGALLGGRGGARQRFVGEITREVLERSPCRVIVTAPPAPEPDPAPEPAET</sequence>
<feature type="transmembrane region" description="Helical" evidence="7">
    <location>
        <begin position="315"/>
        <end position="343"/>
    </location>
</feature>
<evidence type="ECO:0000256" key="4">
    <source>
        <dbReference type="ARBA" id="ARBA00022989"/>
    </source>
</evidence>
<evidence type="ECO:0000259" key="8">
    <source>
        <dbReference type="Pfam" id="PF00582"/>
    </source>
</evidence>
<evidence type="ECO:0000313" key="9">
    <source>
        <dbReference type="EMBL" id="CAA9485068.1"/>
    </source>
</evidence>
<organism evidence="9">
    <name type="scientific">uncultured Solirubrobacterales bacterium</name>
    <dbReference type="NCBI Taxonomy" id="768556"/>
    <lineage>
        <taxon>Bacteria</taxon>
        <taxon>Bacillati</taxon>
        <taxon>Actinomycetota</taxon>
        <taxon>Thermoleophilia</taxon>
        <taxon>Solirubrobacterales</taxon>
        <taxon>environmental samples</taxon>
    </lineage>
</organism>
<feature type="region of interest" description="Disordered" evidence="6">
    <location>
        <begin position="1"/>
        <end position="35"/>
    </location>
</feature>
<dbReference type="Pfam" id="PF13520">
    <property type="entry name" value="AA_permease_2"/>
    <property type="match status" value="1"/>
</dbReference>
<feature type="transmembrane region" description="Helical" evidence="7">
    <location>
        <begin position="363"/>
        <end position="381"/>
    </location>
</feature>
<dbReference type="PANTHER" id="PTHR42770:SF11">
    <property type="entry name" value="INNER MEMBRANE TRANSPORT PROTEIN YBAT"/>
    <property type="match status" value="1"/>
</dbReference>
<evidence type="ECO:0000256" key="6">
    <source>
        <dbReference type="SAM" id="MobiDB-lite"/>
    </source>
</evidence>
<keyword evidence="2" id="KW-1003">Cell membrane</keyword>
<evidence type="ECO:0000256" key="5">
    <source>
        <dbReference type="ARBA" id="ARBA00023136"/>
    </source>
</evidence>
<gene>
    <name evidence="9" type="ORF">AVDCRST_MAG45-399</name>
</gene>
<dbReference type="PANTHER" id="PTHR42770">
    <property type="entry name" value="AMINO ACID TRANSPORTER-RELATED"/>
    <property type="match status" value="1"/>
</dbReference>
<feature type="transmembrane region" description="Helical" evidence="7">
    <location>
        <begin position="431"/>
        <end position="455"/>
    </location>
</feature>
<keyword evidence="5 7" id="KW-0472">Membrane</keyword>
<evidence type="ECO:0000256" key="2">
    <source>
        <dbReference type="ARBA" id="ARBA00022475"/>
    </source>
</evidence>
<feature type="transmembrane region" description="Helical" evidence="7">
    <location>
        <begin position="223"/>
        <end position="249"/>
    </location>
</feature>
<feature type="transmembrane region" description="Helical" evidence="7">
    <location>
        <begin position="261"/>
        <end position="283"/>
    </location>
</feature>
<dbReference type="InterPro" id="IPR002293">
    <property type="entry name" value="AA/rel_permease1"/>
</dbReference>
<dbReference type="AlphaFoldDB" id="A0A6J4RY38"/>